<evidence type="ECO:0000256" key="8">
    <source>
        <dbReference type="SAM" id="MobiDB-lite"/>
    </source>
</evidence>
<evidence type="ECO:0000256" key="4">
    <source>
        <dbReference type="ARBA" id="ARBA00023242"/>
    </source>
</evidence>
<proteinExistence type="inferred from homology"/>
<comment type="similarity">
    <text evidence="2 6">Belongs to the SCC2/Nipped-B family.</text>
</comment>
<feature type="coiled-coil region" evidence="7">
    <location>
        <begin position="1182"/>
        <end position="1209"/>
    </location>
</feature>
<dbReference type="GO" id="GO:0034087">
    <property type="term" value="P:establishment of mitotic sister chromatid cohesion"/>
    <property type="evidence" value="ECO:0007669"/>
    <property type="project" value="TreeGrafter"/>
</dbReference>
<dbReference type="GO" id="GO:0140588">
    <property type="term" value="P:chromatin looping"/>
    <property type="evidence" value="ECO:0007669"/>
    <property type="project" value="InterPro"/>
</dbReference>
<dbReference type="GO" id="GO:0061775">
    <property type="term" value="F:cohesin loader activity"/>
    <property type="evidence" value="ECO:0007669"/>
    <property type="project" value="InterPro"/>
</dbReference>
<dbReference type="GO" id="GO:0003682">
    <property type="term" value="F:chromatin binding"/>
    <property type="evidence" value="ECO:0007669"/>
    <property type="project" value="TreeGrafter"/>
</dbReference>
<keyword evidence="4 6" id="KW-0539">Nucleus</keyword>
<dbReference type="InterPro" id="IPR011989">
    <property type="entry name" value="ARM-like"/>
</dbReference>
<dbReference type="OMA" id="GSTDWPA"/>
<name>A0A1I8B4G0_MELHA</name>
<evidence type="ECO:0000256" key="6">
    <source>
        <dbReference type="RuleBase" id="RU364107"/>
    </source>
</evidence>
<keyword evidence="7" id="KW-0175">Coiled coil</keyword>
<dbReference type="Pfam" id="PF12765">
    <property type="entry name" value="Cohesin_HEAT"/>
    <property type="match status" value="1"/>
</dbReference>
<keyword evidence="10" id="KW-1185">Reference proteome</keyword>
<dbReference type="InterPro" id="IPR016024">
    <property type="entry name" value="ARM-type_fold"/>
</dbReference>
<feature type="region of interest" description="Disordered" evidence="8">
    <location>
        <begin position="1"/>
        <end position="43"/>
    </location>
</feature>
<evidence type="ECO:0000256" key="3">
    <source>
        <dbReference type="ARBA" id="ARBA00022737"/>
    </source>
</evidence>
<evidence type="ECO:0000256" key="7">
    <source>
        <dbReference type="SAM" id="Coils"/>
    </source>
</evidence>
<feature type="domain" description="Sister chromatid cohesion C-terminal" evidence="9">
    <location>
        <begin position="1241"/>
        <end position="1446"/>
    </location>
</feature>
<dbReference type="CDD" id="cd23958">
    <property type="entry name" value="SCC2"/>
    <property type="match status" value="1"/>
</dbReference>
<organism evidence="10 11">
    <name type="scientific">Meloidogyne hapla</name>
    <name type="common">Root-knot nematode worm</name>
    <dbReference type="NCBI Taxonomy" id="6305"/>
    <lineage>
        <taxon>Eukaryota</taxon>
        <taxon>Metazoa</taxon>
        <taxon>Ecdysozoa</taxon>
        <taxon>Nematoda</taxon>
        <taxon>Chromadorea</taxon>
        <taxon>Rhabditida</taxon>
        <taxon>Tylenchina</taxon>
        <taxon>Tylenchomorpha</taxon>
        <taxon>Tylenchoidea</taxon>
        <taxon>Meloidogynidae</taxon>
        <taxon>Meloidogyninae</taxon>
        <taxon>Meloidogyne</taxon>
    </lineage>
</organism>
<dbReference type="GO" id="GO:0010468">
    <property type="term" value="P:regulation of gene expression"/>
    <property type="evidence" value="ECO:0007669"/>
    <property type="project" value="InterPro"/>
</dbReference>
<dbReference type="InterPro" id="IPR024986">
    <property type="entry name" value="Nipped-B_C"/>
</dbReference>
<evidence type="ECO:0000313" key="10">
    <source>
        <dbReference type="Proteomes" id="UP000095281"/>
    </source>
</evidence>
<comment type="subcellular location">
    <subcellularLocation>
        <location evidence="1 6">Nucleus</location>
    </subcellularLocation>
</comment>
<dbReference type="PANTHER" id="PTHR21704">
    <property type="entry name" value="NIPPED-B-LIKE PROTEIN DELANGIN SCC2-RELATED"/>
    <property type="match status" value="1"/>
</dbReference>
<evidence type="ECO:0000259" key="9">
    <source>
        <dbReference type="Pfam" id="PF12830"/>
    </source>
</evidence>
<dbReference type="GO" id="GO:0071169">
    <property type="term" value="P:establishment of protein localization to chromatin"/>
    <property type="evidence" value="ECO:0007669"/>
    <property type="project" value="TreeGrafter"/>
</dbReference>
<dbReference type="PANTHER" id="PTHR21704:SF18">
    <property type="entry name" value="NIPPED-B-LIKE PROTEIN"/>
    <property type="match status" value="1"/>
</dbReference>
<evidence type="ECO:0000256" key="5">
    <source>
        <dbReference type="ARBA" id="ARBA00023306"/>
    </source>
</evidence>
<dbReference type="SUPFAM" id="SSF48371">
    <property type="entry name" value="ARM repeat"/>
    <property type="match status" value="1"/>
</dbReference>
<dbReference type="Pfam" id="PF12830">
    <property type="entry name" value="Nipped-B_C"/>
    <property type="match status" value="1"/>
</dbReference>
<evidence type="ECO:0000256" key="2">
    <source>
        <dbReference type="ARBA" id="ARBA00009252"/>
    </source>
</evidence>
<dbReference type="Gene3D" id="1.25.10.10">
    <property type="entry name" value="Leucine-rich Repeat Variant"/>
    <property type="match status" value="1"/>
</dbReference>
<dbReference type="InterPro" id="IPR026003">
    <property type="entry name" value="Cohesin_HEAT"/>
</dbReference>
<evidence type="ECO:0000256" key="1">
    <source>
        <dbReference type="ARBA" id="ARBA00004123"/>
    </source>
</evidence>
<keyword evidence="5 6" id="KW-0131">Cell cycle</keyword>
<accession>A0A1I8B4G0</accession>
<sequence>MRELIFVSPCNSPQTKKRSRKRRRSNDIDDTKTKIIPNRPPTPTEVIKQRELDWNERQRQREEKYKKQKHVMQHTQQIESWNTDTVAENESFLRFTALVDQIIEQFDEEMCALPTSTMSLGSGEETGFSIEKSVLEVLRIEAQKLKVWQKLSDIPTEKLVKFLTVLEKNIRQVLIDDEDVGPTLYARIGGNEVLVEDIFERSVQLCKQCLQEVVYPNIDNSLKAQSSKLRKSVDSFIKKRNISRNVNTSQLYSRLLDLLTCFSELARLHSLSETLMIQLSSVCTPPFFVENVPEVQMQAIKLLPIIFAKCPALRRTLLLDLLNMLHKLPLTRNIRNSYRLSANESIGNFTVLILQLIQSAVQLPPRKTVHHKNDYRREKIIRESDDKIVIDSFDEAKKLAAFFLGGFLGKCTAKAEDDYRRLFEQFLQDILVALYRPMWPVAEMVLTVLGNLLVMHYRSKAFDLSLRVASLDYLGIITARLRKDIVTVLSSDSPTQEKNRLNSIVKSILFDENAYDPSYNVEDVDISHLSSSEKIRKLEQALFDYIIGTMWDGDVSVEYILLFYAVEWYHETVLDVLVCRKRHAKAKDDLSIEEIQKNEQRIQRIFEKGQSMKLFIMGLMDKQHLKRRMQFIAKNGNALVECDANWIVKYLASRKDLTSVYLMKCIFNSCCFRKQFDEYLRAILEGFKPDLYPVAIRAKAMKCLAQIVEADSQVLMTPVVNKIVQDRLIDANASVREATFDLIGKCLVSKPELFDTYYSILINRTKDTAIAVRKRVVRILKDVVLLRPNYENSPQIISEIIQRINDEEGVKKMCIETFQQLWMVPTRDTTKLNDKVRLLVETTIFSIMEGSADHIGTLIAVLVKNSHEQNIIASKQLVDALIDYVLNLEKESVKDQKLDEVNLVKSTKDFQTRLFATLTILLFFAKARAEFLSDTWIRHIEVFMPYLSVSSSSTLESRVLNQIIGILEEIIPLMDSYNTSQTLIRQLDTRLNDIVKDGGMLLIASAISCMSSIQSKFLQTEEQPSICRLFIVYYRYLEKSKLELERSDNSTPFELSPEKKPNLLRALYSIGLMCRYFDFDILLKNEQRDLFIDTNVAIGSDEQRSIVRDSVFLILFYYSRFSDHAISQKALIALGQLAAGSPEVLRREELKSMYMVLLSTDKQVYLQLKVQVLKNIACFLFAEEQRALKRAAQVKLDQEQQSKQQEEDSLGIDDAIDEQQQKTKLDLDNLKEMELGSSGLSSSIIQQYWNAILKCYFHNDENVRVNSSQVIRQTLEQGLVTPGSSIPTLIAMSTDYLSGIRTRVEILIRDMNTKYKGLILSKAVAGIRLSFHLQKKIRNTPTKFIRGFRANENPLKSNRASTNVLDEKLPTHSADVSALLSIFYINVRANRQNRRTFLSSLLKIFSEETNEKTGQEEWVFLADNLAHFPYSVMDEPLYVIHQADTIISVSGQNILSQLRQLLIPVQRSSKDEISSNKSTNMEEPEEFSVEYITKNLPEDKERIYELKKNSHACFILLHLKKFLMHMYGFREDKVSEYSPSEPTNVYEKPVNRRNISVFSPDFIFDEIGNENQMVDGDIKIAQDFHKFHEMLLSLDDRKGEEETALAVDASVDEESNYF</sequence>
<dbReference type="WBParaSite" id="MhA1_Contig1322.frz3.fgene1">
    <property type="protein sequence ID" value="MhA1_Contig1322.frz3.fgene1"/>
    <property type="gene ID" value="MhA1_Contig1322.frz3.fgene1"/>
</dbReference>
<evidence type="ECO:0000313" key="11">
    <source>
        <dbReference type="WBParaSite" id="MhA1_Contig1322.frz3.fgene1"/>
    </source>
</evidence>
<dbReference type="Proteomes" id="UP000095281">
    <property type="component" value="Unplaced"/>
</dbReference>
<feature type="compositionally biased region" description="Basic residues" evidence="8">
    <location>
        <begin position="15"/>
        <end position="24"/>
    </location>
</feature>
<protein>
    <recommendedName>
        <fullName evidence="6">Nipped-B protein</fullName>
    </recommendedName>
</protein>
<reference evidence="11" key="1">
    <citation type="submission" date="2016-11" db="UniProtKB">
        <authorList>
            <consortium name="WormBaseParasite"/>
        </authorList>
    </citation>
    <scope>IDENTIFICATION</scope>
</reference>
<dbReference type="GO" id="GO:1990414">
    <property type="term" value="P:replication-born double-strand break repair via sister chromatid exchange"/>
    <property type="evidence" value="ECO:0007669"/>
    <property type="project" value="TreeGrafter"/>
</dbReference>
<dbReference type="GO" id="GO:0090694">
    <property type="term" value="C:Scc2-Scc4 cohesin loading complex"/>
    <property type="evidence" value="ECO:0007669"/>
    <property type="project" value="TreeGrafter"/>
</dbReference>
<dbReference type="InterPro" id="IPR033031">
    <property type="entry name" value="Scc2/Nipped-B"/>
</dbReference>
<keyword evidence="3 6" id="KW-0677">Repeat</keyword>